<evidence type="ECO:0000313" key="8">
    <source>
        <dbReference type="Proteomes" id="UP001085076"/>
    </source>
</evidence>
<feature type="region of interest" description="Disordered" evidence="6">
    <location>
        <begin position="135"/>
        <end position="159"/>
    </location>
</feature>
<dbReference type="AlphaFoldDB" id="A0A9D5H771"/>
<protein>
    <recommendedName>
        <fullName evidence="9">Protein kinase domain-containing protein</fullName>
    </recommendedName>
</protein>
<dbReference type="GO" id="GO:0007165">
    <property type="term" value="P:signal transduction"/>
    <property type="evidence" value="ECO:0007669"/>
    <property type="project" value="TreeGrafter"/>
</dbReference>
<accession>A0A9D5H771</accession>
<dbReference type="GO" id="GO:0004674">
    <property type="term" value="F:protein serine/threonine kinase activity"/>
    <property type="evidence" value="ECO:0007669"/>
    <property type="project" value="UniProtKB-KW"/>
</dbReference>
<proteinExistence type="predicted"/>
<reference evidence="7" key="1">
    <citation type="submission" date="2021-03" db="EMBL/GenBank/DDBJ databases">
        <authorList>
            <person name="Li Z."/>
            <person name="Yang C."/>
        </authorList>
    </citation>
    <scope>NUCLEOTIDE SEQUENCE</scope>
    <source>
        <strain evidence="7">Dzin_1.0</strain>
        <tissue evidence="7">Leaf</tissue>
    </source>
</reference>
<feature type="region of interest" description="Disordered" evidence="6">
    <location>
        <begin position="71"/>
        <end position="102"/>
    </location>
</feature>
<keyword evidence="3" id="KW-0547">Nucleotide-binding</keyword>
<evidence type="ECO:0000256" key="2">
    <source>
        <dbReference type="ARBA" id="ARBA00022679"/>
    </source>
</evidence>
<dbReference type="EMBL" id="JAGGNH010000008">
    <property type="protein sequence ID" value="KAJ0965851.1"/>
    <property type="molecule type" value="Genomic_DNA"/>
</dbReference>
<comment type="caution">
    <text evidence="7">The sequence shown here is derived from an EMBL/GenBank/DDBJ whole genome shotgun (WGS) entry which is preliminary data.</text>
</comment>
<evidence type="ECO:0000256" key="1">
    <source>
        <dbReference type="ARBA" id="ARBA00022527"/>
    </source>
</evidence>
<dbReference type="SUPFAM" id="SSF56112">
    <property type="entry name" value="Protein kinase-like (PK-like)"/>
    <property type="match status" value="1"/>
</dbReference>
<feature type="compositionally biased region" description="Low complexity" evidence="6">
    <location>
        <begin position="138"/>
        <end position="159"/>
    </location>
</feature>
<dbReference type="PANTHER" id="PTHR43895">
    <property type="entry name" value="CALCIUM/CALMODULIN-DEPENDENT PROTEIN KINASE KINASE-RELATED"/>
    <property type="match status" value="1"/>
</dbReference>
<dbReference type="PANTHER" id="PTHR43895:SF162">
    <property type="entry name" value="CBL-INTERACTING SERINE_THREONINE-PROTEIN KINASE 25"/>
    <property type="match status" value="1"/>
</dbReference>
<dbReference type="Gene3D" id="1.10.510.10">
    <property type="entry name" value="Transferase(Phosphotransferase) domain 1"/>
    <property type="match status" value="1"/>
</dbReference>
<evidence type="ECO:0000256" key="4">
    <source>
        <dbReference type="ARBA" id="ARBA00022777"/>
    </source>
</evidence>
<evidence type="ECO:0000313" key="7">
    <source>
        <dbReference type="EMBL" id="KAJ0965851.1"/>
    </source>
</evidence>
<keyword evidence="1" id="KW-0723">Serine/threonine-protein kinase</keyword>
<evidence type="ECO:0008006" key="9">
    <source>
        <dbReference type="Google" id="ProtNLM"/>
    </source>
</evidence>
<dbReference type="InterPro" id="IPR011009">
    <property type="entry name" value="Kinase-like_dom_sf"/>
</dbReference>
<name>A0A9D5H771_9LILI</name>
<evidence type="ECO:0000256" key="5">
    <source>
        <dbReference type="ARBA" id="ARBA00022840"/>
    </source>
</evidence>
<organism evidence="7 8">
    <name type="scientific">Dioscorea zingiberensis</name>
    <dbReference type="NCBI Taxonomy" id="325984"/>
    <lineage>
        <taxon>Eukaryota</taxon>
        <taxon>Viridiplantae</taxon>
        <taxon>Streptophyta</taxon>
        <taxon>Embryophyta</taxon>
        <taxon>Tracheophyta</taxon>
        <taxon>Spermatophyta</taxon>
        <taxon>Magnoliopsida</taxon>
        <taxon>Liliopsida</taxon>
        <taxon>Dioscoreales</taxon>
        <taxon>Dioscoreaceae</taxon>
        <taxon>Dioscorea</taxon>
    </lineage>
</organism>
<reference evidence="7" key="2">
    <citation type="journal article" date="2022" name="Hortic Res">
        <title>The genome of Dioscorea zingiberensis sheds light on the biosynthesis, origin and evolution of the medicinally important diosgenin saponins.</title>
        <authorList>
            <person name="Li Y."/>
            <person name="Tan C."/>
            <person name="Li Z."/>
            <person name="Guo J."/>
            <person name="Li S."/>
            <person name="Chen X."/>
            <person name="Wang C."/>
            <person name="Dai X."/>
            <person name="Yang H."/>
            <person name="Song W."/>
            <person name="Hou L."/>
            <person name="Xu J."/>
            <person name="Tong Z."/>
            <person name="Xu A."/>
            <person name="Yuan X."/>
            <person name="Wang W."/>
            <person name="Yang Q."/>
            <person name="Chen L."/>
            <person name="Sun Z."/>
            <person name="Wang K."/>
            <person name="Pan B."/>
            <person name="Chen J."/>
            <person name="Bao Y."/>
            <person name="Liu F."/>
            <person name="Qi X."/>
            <person name="Gang D.R."/>
            <person name="Wen J."/>
            <person name="Li J."/>
        </authorList>
    </citation>
    <scope>NUCLEOTIDE SEQUENCE</scope>
    <source>
        <strain evidence="7">Dzin_1.0</strain>
    </source>
</reference>
<keyword evidence="2" id="KW-0808">Transferase</keyword>
<dbReference type="Proteomes" id="UP001085076">
    <property type="component" value="Miscellaneous, Linkage group lg08"/>
</dbReference>
<gene>
    <name evidence="7" type="ORF">J5N97_026989</name>
</gene>
<keyword evidence="8" id="KW-1185">Reference proteome</keyword>
<keyword evidence="5" id="KW-0067">ATP-binding</keyword>
<evidence type="ECO:0000256" key="6">
    <source>
        <dbReference type="SAM" id="MobiDB-lite"/>
    </source>
</evidence>
<evidence type="ECO:0000256" key="3">
    <source>
        <dbReference type="ARBA" id="ARBA00022741"/>
    </source>
</evidence>
<dbReference type="GO" id="GO:0005524">
    <property type="term" value="F:ATP binding"/>
    <property type="evidence" value="ECO:0007669"/>
    <property type="project" value="UniProtKB-KW"/>
</dbReference>
<feature type="compositionally biased region" description="Basic residues" evidence="6">
    <location>
        <begin position="89"/>
        <end position="100"/>
    </location>
</feature>
<keyword evidence="4" id="KW-0418">Kinase</keyword>
<sequence length="328" mass="35669">MHGELEGKTPPSTSIPIWPRKLILRPLPELRRRLPPARARFAARSTTAEDRHSALPGAVAIKVPSKDQVLPRTLHGRPRSSARSPCMRLVRHSQRRRPSKKSLATRSRIFFVLEARAHAPGELFARVSRGRLPEHEVSAATSPSSSPPSTSATLAASPTATSKPGKLLLLDHARQPQSNSYLVPHRLAQSTNHPLYILIQPNNQISVFLWSPTSVSPPHSPSNSGTTGYLHTQCGTLAYVAPGGPSFRRRGYDGAKADLWSCGVILYVLSSRLPNTVPGRKHREDVYCCVPSWIPDPAVVPAGGFLAGLSPRLLVADSGEADFHSSHQ</sequence>